<evidence type="ECO:0008006" key="3">
    <source>
        <dbReference type="Google" id="ProtNLM"/>
    </source>
</evidence>
<name>A0ABT1XBN1_9PROT</name>
<dbReference type="EMBL" id="JANJOU010000020">
    <property type="protein sequence ID" value="MCR0984409.1"/>
    <property type="molecule type" value="Genomic_DNA"/>
</dbReference>
<sequence>MDDHQPEQTVVPPGYAAGSRLPWQVKLSLKLVIAALRLPHGTLRRAGVNRHSFVEGAETRLVREPADHVARFAALHGRPPRGVLELGPGRLVTRAATYAALGCGPVWFADVEEDAPREAAPYAQAAAMARAAGLPAPDLSAAAGREAALAACGARYLIGGTEVLSAIPDGSVELVLSDVVLEHVRRDALPGLLGELRRLSAPASLGVHAVDFHDHIGGALNTRRFAPAFWEGALVARSGLYVNRLGLSQLRAAFAEAGFTTRAVETRLWPAPPPGAAAAHPAVRRPPEDDLIAFARIEAEPAPGARLAKGIP</sequence>
<dbReference type="SUPFAM" id="SSF53335">
    <property type="entry name" value="S-adenosyl-L-methionine-dependent methyltransferases"/>
    <property type="match status" value="1"/>
</dbReference>
<dbReference type="RefSeq" id="WP_257718060.1">
    <property type="nucleotide sequence ID" value="NZ_JANJOU010000020.1"/>
</dbReference>
<comment type="caution">
    <text evidence="1">The sequence shown here is derived from an EMBL/GenBank/DDBJ whole genome shotgun (WGS) entry which is preliminary data.</text>
</comment>
<evidence type="ECO:0000313" key="1">
    <source>
        <dbReference type="EMBL" id="MCR0984409.1"/>
    </source>
</evidence>
<accession>A0ABT1XBN1</accession>
<gene>
    <name evidence="1" type="ORF">NRP21_20335</name>
</gene>
<evidence type="ECO:0000313" key="2">
    <source>
        <dbReference type="Proteomes" id="UP001524642"/>
    </source>
</evidence>
<protein>
    <recommendedName>
        <fullName evidence="3">Methyltransferase domain-containing protein</fullName>
    </recommendedName>
</protein>
<proteinExistence type="predicted"/>
<organism evidence="1 2">
    <name type="scientific">Roseomonas populi</name>
    <dbReference type="NCBI Taxonomy" id="3121582"/>
    <lineage>
        <taxon>Bacteria</taxon>
        <taxon>Pseudomonadati</taxon>
        <taxon>Pseudomonadota</taxon>
        <taxon>Alphaproteobacteria</taxon>
        <taxon>Acetobacterales</taxon>
        <taxon>Roseomonadaceae</taxon>
        <taxon>Roseomonas</taxon>
    </lineage>
</organism>
<keyword evidence="2" id="KW-1185">Reference proteome</keyword>
<reference evidence="1 2" key="1">
    <citation type="submission" date="2022-06" db="EMBL/GenBank/DDBJ databases">
        <title>Roseomonas CN29.</title>
        <authorList>
            <person name="Cheng Y."/>
            <person name="He X."/>
        </authorList>
    </citation>
    <scope>NUCLEOTIDE SEQUENCE [LARGE SCALE GENOMIC DNA]</scope>
    <source>
        <strain evidence="1 2">CN29</strain>
    </source>
</reference>
<dbReference type="InterPro" id="IPR029063">
    <property type="entry name" value="SAM-dependent_MTases_sf"/>
</dbReference>
<dbReference type="Proteomes" id="UP001524642">
    <property type="component" value="Unassembled WGS sequence"/>
</dbReference>
<dbReference type="Gene3D" id="3.40.50.150">
    <property type="entry name" value="Vaccinia Virus protein VP39"/>
    <property type="match status" value="1"/>
</dbReference>